<dbReference type="EMBL" id="BPQB01000034">
    <property type="protein sequence ID" value="GJE93684.1"/>
    <property type="molecule type" value="Genomic_DNA"/>
</dbReference>
<proteinExistence type="predicted"/>
<organism evidence="1 2">
    <name type="scientific">Phanerochaete sordida</name>
    <dbReference type="NCBI Taxonomy" id="48140"/>
    <lineage>
        <taxon>Eukaryota</taxon>
        <taxon>Fungi</taxon>
        <taxon>Dikarya</taxon>
        <taxon>Basidiomycota</taxon>
        <taxon>Agaricomycotina</taxon>
        <taxon>Agaricomycetes</taxon>
        <taxon>Polyporales</taxon>
        <taxon>Phanerochaetaceae</taxon>
        <taxon>Phanerochaete</taxon>
    </lineage>
</organism>
<protein>
    <submittedName>
        <fullName evidence="1">Uncharacterized protein</fullName>
    </submittedName>
</protein>
<reference evidence="1 2" key="1">
    <citation type="submission" date="2021-08" db="EMBL/GenBank/DDBJ databases">
        <title>Draft Genome Sequence of Phanerochaete sordida strain YK-624.</title>
        <authorList>
            <person name="Mori T."/>
            <person name="Dohra H."/>
            <person name="Suzuki T."/>
            <person name="Kawagishi H."/>
            <person name="Hirai H."/>
        </authorList>
    </citation>
    <scope>NUCLEOTIDE SEQUENCE [LARGE SCALE GENOMIC DNA]</scope>
    <source>
        <strain evidence="1 2">YK-624</strain>
    </source>
</reference>
<dbReference type="OrthoDB" id="2800057at2759"/>
<dbReference type="Proteomes" id="UP000703269">
    <property type="component" value="Unassembled WGS sequence"/>
</dbReference>
<comment type="caution">
    <text evidence="1">The sequence shown here is derived from an EMBL/GenBank/DDBJ whole genome shotgun (WGS) entry which is preliminary data.</text>
</comment>
<evidence type="ECO:0000313" key="1">
    <source>
        <dbReference type="EMBL" id="GJE93684.1"/>
    </source>
</evidence>
<gene>
    <name evidence="1" type="ORF">PsYK624_098440</name>
</gene>
<dbReference type="AlphaFoldDB" id="A0A9P3LGJ0"/>
<keyword evidence="2" id="KW-1185">Reference proteome</keyword>
<sequence>MPPPFPELRELELFAIAPRVLDAIFHLYQSSRIISWPRLQTLILPPQATIPESTLLRFVKHRTQIGYPVSTIKASAQTLKELSREALAILASHPVQLICHAEDAGSHRLYEIWDVTRNVPVYLPWHGSLRWWDQF</sequence>
<name>A0A9P3LGJ0_9APHY</name>
<accession>A0A9P3LGJ0</accession>
<evidence type="ECO:0000313" key="2">
    <source>
        <dbReference type="Proteomes" id="UP000703269"/>
    </source>
</evidence>